<reference evidence="1" key="2">
    <citation type="submission" date="2025-08" db="UniProtKB">
        <authorList>
            <consortium name="Ensembl"/>
        </authorList>
    </citation>
    <scope>IDENTIFICATION</scope>
</reference>
<dbReference type="GeneTree" id="ENSGT00390000008285"/>
<dbReference type="InterPro" id="IPR027857">
    <property type="entry name" value="SCRE"/>
</dbReference>
<dbReference type="GO" id="GO:0005694">
    <property type="term" value="C:chromosome"/>
    <property type="evidence" value="ECO:0007669"/>
    <property type="project" value="TreeGrafter"/>
</dbReference>
<dbReference type="PANTHER" id="PTHR31408">
    <property type="entry name" value="HYPOTHETICAL PROTEIN LOC689986"/>
    <property type="match status" value="1"/>
</dbReference>
<dbReference type="AlphaFoldDB" id="A0AAY4E741"/>
<proteinExistence type="predicted"/>
<dbReference type="Ensembl" id="ENSDCDT00010063580.1">
    <property type="protein sequence ID" value="ENSDCDP00010053084.1"/>
    <property type="gene ID" value="ENSDCDG00010030891.1"/>
</dbReference>
<name>A0AAY4E741_9TELE</name>
<reference evidence="1" key="3">
    <citation type="submission" date="2025-09" db="UniProtKB">
        <authorList>
            <consortium name="Ensembl"/>
        </authorList>
    </citation>
    <scope>IDENTIFICATION</scope>
</reference>
<reference evidence="1 2" key="1">
    <citation type="submission" date="2020-06" db="EMBL/GenBank/DDBJ databases">
        <authorList>
            <consortium name="Wellcome Sanger Institute Data Sharing"/>
        </authorList>
    </citation>
    <scope>NUCLEOTIDE SEQUENCE [LARGE SCALE GENOMIC DNA]</scope>
</reference>
<evidence type="ECO:0000313" key="1">
    <source>
        <dbReference type="Ensembl" id="ENSDCDP00010053084.1"/>
    </source>
</evidence>
<gene>
    <name evidence="1" type="primary">C1orf146</name>
</gene>
<dbReference type="GO" id="GO:0007130">
    <property type="term" value="P:synaptonemal complex assembly"/>
    <property type="evidence" value="ECO:0007669"/>
    <property type="project" value="InterPro"/>
</dbReference>
<dbReference type="GO" id="GO:0007131">
    <property type="term" value="P:reciprocal meiotic recombination"/>
    <property type="evidence" value="ECO:0007669"/>
    <property type="project" value="TreeGrafter"/>
</dbReference>
<keyword evidence="2" id="KW-1185">Reference proteome</keyword>
<protein>
    <submittedName>
        <fullName evidence="1">Uncharacterized protein</fullName>
    </submittedName>
</protein>
<sequence length="184" mass="20673">HESARILRTQQHRLRFSDAVEPNSFVFPLSGTAFLMVDSEEFTEETFGKIQRFVQVHRNSFLLLQAPVYGTREWGIISSVQDRFFGSNLRILPVHNNVDMVNGIVTVAKATSKPHGDVVRERVALARAHIVEHSAVWEMLRDVQLFSAKAYSRTGPPPSVHGEILDVGWRGPSSNACSVEFDSE</sequence>
<accession>A0AAY4E741</accession>
<organism evidence="1 2">
    <name type="scientific">Denticeps clupeoides</name>
    <name type="common">denticle herring</name>
    <dbReference type="NCBI Taxonomy" id="299321"/>
    <lineage>
        <taxon>Eukaryota</taxon>
        <taxon>Metazoa</taxon>
        <taxon>Chordata</taxon>
        <taxon>Craniata</taxon>
        <taxon>Vertebrata</taxon>
        <taxon>Euteleostomi</taxon>
        <taxon>Actinopterygii</taxon>
        <taxon>Neopterygii</taxon>
        <taxon>Teleostei</taxon>
        <taxon>Clupei</taxon>
        <taxon>Clupeiformes</taxon>
        <taxon>Denticipitoidei</taxon>
        <taxon>Denticipitidae</taxon>
        <taxon>Denticeps</taxon>
    </lineage>
</organism>
<dbReference type="Proteomes" id="UP000694580">
    <property type="component" value="Chromosome 19"/>
</dbReference>
<dbReference type="PANTHER" id="PTHR31408:SF2">
    <property type="entry name" value="PROTEIN SPO16 HOMOLOG"/>
    <property type="match status" value="1"/>
</dbReference>
<evidence type="ECO:0000313" key="2">
    <source>
        <dbReference type="Proteomes" id="UP000694580"/>
    </source>
</evidence>
<dbReference type="Pfam" id="PF15162">
    <property type="entry name" value="SCRE"/>
    <property type="match status" value="1"/>
</dbReference>